<evidence type="ECO:0000313" key="2">
    <source>
        <dbReference type="EMBL" id="KTB46000.1"/>
    </source>
</evidence>
<protein>
    <submittedName>
        <fullName evidence="2">Uncharacterized protein</fullName>
    </submittedName>
</protein>
<feature type="compositionally biased region" description="Polar residues" evidence="1">
    <location>
        <begin position="42"/>
        <end position="51"/>
    </location>
</feature>
<comment type="caution">
    <text evidence="2">The sequence shown here is derived from an EMBL/GenBank/DDBJ whole genome shotgun (WGS) entry which is preliminary data.</text>
</comment>
<dbReference type="AlphaFoldDB" id="A0A0W0GBQ7"/>
<evidence type="ECO:0000256" key="1">
    <source>
        <dbReference type="SAM" id="MobiDB-lite"/>
    </source>
</evidence>
<proteinExistence type="predicted"/>
<feature type="region of interest" description="Disordered" evidence="1">
    <location>
        <begin position="29"/>
        <end position="51"/>
    </location>
</feature>
<dbReference type="EMBL" id="LATX01000529">
    <property type="protein sequence ID" value="KTB46000.1"/>
    <property type="molecule type" value="Genomic_DNA"/>
</dbReference>
<sequence>MSTGYQQATLFITQSSYKFECETKATKDTFLPQHDPVPGTDEVTSTRKTSI</sequence>
<accession>A0A0W0GBQ7</accession>
<evidence type="ECO:0000313" key="3">
    <source>
        <dbReference type="Proteomes" id="UP000054988"/>
    </source>
</evidence>
<dbReference type="Proteomes" id="UP000054988">
    <property type="component" value="Unassembled WGS sequence"/>
</dbReference>
<reference evidence="2 3" key="1">
    <citation type="submission" date="2015-12" db="EMBL/GenBank/DDBJ databases">
        <title>Draft genome sequence of Moniliophthora roreri, the causal agent of frosty pod rot of cacao.</title>
        <authorList>
            <person name="Aime M.C."/>
            <person name="Diaz-Valderrama J.R."/>
            <person name="Kijpornyongpan T."/>
            <person name="Phillips-Mora W."/>
        </authorList>
    </citation>
    <scope>NUCLEOTIDE SEQUENCE [LARGE SCALE GENOMIC DNA]</scope>
    <source>
        <strain evidence="2 3">MCA 2952</strain>
    </source>
</reference>
<organism evidence="2 3">
    <name type="scientific">Moniliophthora roreri</name>
    <name type="common">Frosty pod rot fungus</name>
    <name type="synonym">Monilia roreri</name>
    <dbReference type="NCBI Taxonomy" id="221103"/>
    <lineage>
        <taxon>Eukaryota</taxon>
        <taxon>Fungi</taxon>
        <taxon>Dikarya</taxon>
        <taxon>Basidiomycota</taxon>
        <taxon>Agaricomycotina</taxon>
        <taxon>Agaricomycetes</taxon>
        <taxon>Agaricomycetidae</taxon>
        <taxon>Agaricales</taxon>
        <taxon>Marasmiineae</taxon>
        <taxon>Marasmiaceae</taxon>
        <taxon>Moniliophthora</taxon>
    </lineage>
</organism>
<name>A0A0W0GBQ7_MONRR</name>
<gene>
    <name evidence="2" type="ORF">WG66_1430</name>
</gene>